<dbReference type="AlphaFoldDB" id="A0A0G4PY82"/>
<proteinExistence type="predicted"/>
<evidence type="ECO:0000313" key="1">
    <source>
        <dbReference type="EMBL" id="CRL31327.1"/>
    </source>
</evidence>
<protein>
    <submittedName>
        <fullName evidence="1">Str. FM013</fullName>
    </submittedName>
</protein>
<evidence type="ECO:0000313" key="2">
    <source>
        <dbReference type="Proteomes" id="UP000053732"/>
    </source>
</evidence>
<gene>
    <name evidence="1" type="ORF">PCAMFM013_S119g000003</name>
</gene>
<accession>A0A0G4PY82</accession>
<dbReference type="EMBL" id="HG793250">
    <property type="protein sequence ID" value="CRL31327.1"/>
    <property type="molecule type" value="Genomic_DNA"/>
</dbReference>
<keyword evidence="2" id="KW-1185">Reference proteome</keyword>
<reference evidence="1 2" key="1">
    <citation type="journal article" date="2014" name="Nat. Commun.">
        <title>Multiple recent horizontal transfers of a large genomic region in cheese making fungi.</title>
        <authorList>
            <person name="Cheeseman K."/>
            <person name="Ropars J."/>
            <person name="Renault P."/>
            <person name="Dupont J."/>
            <person name="Gouzy J."/>
            <person name="Branca A."/>
            <person name="Abraham A.L."/>
            <person name="Ceppi M."/>
            <person name="Conseiller E."/>
            <person name="Debuchy R."/>
            <person name="Malagnac F."/>
            <person name="Goarin A."/>
            <person name="Silar P."/>
            <person name="Lacoste S."/>
            <person name="Sallet E."/>
            <person name="Bensimon A."/>
            <person name="Giraud T."/>
            <person name="Brygoo Y."/>
        </authorList>
    </citation>
    <scope>NUCLEOTIDE SEQUENCE [LARGE SCALE GENOMIC DNA]</scope>
    <source>
        <strain evidence="2">FM 013</strain>
    </source>
</reference>
<name>A0A0G4PY82_PENC3</name>
<organism evidence="1 2">
    <name type="scientific">Penicillium camemberti (strain FM 013)</name>
    <dbReference type="NCBI Taxonomy" id="1429867"/>
    <lineage>
        <taxon>Eukaryota</taxon>
        <taxon>Fungi</taxon>
        <taxon>Dikarya</taxon>
        <taxon>Ascomycota</taxon>
        <taxon>Pezizomycotina</taxon>
        <taxon>Eurotiomycetes</taxon>
        <taxon>Eurotiomycetidae</taxon>
        <taxon>Eurotiales</taxon>
        <taxon>Aspergillaceae</taxon>
        <taxon>Penicillium</taxon>
    </lineage>
</organism>
<dbReference type="Proteomes" id="UP000053732">
    <property type="component" value="Unassembled WGS sequence"/>
</dbReference>
<dbReference type="STRING" id="1429867.A0A0G4PY82"/>
<sequence length="49" mass="5538">MGDETIKELRKAGIDSSFVNNDGQSAMDLARELGEEETMTRDLEYLDGW</sequence>